<dbReference type="RefSeq" id="WP_106989939.1">
    <property type="nucleotide sequence ID" value="NZ_JAVEVW010000066.1"/>
</dbReference>
<name>A0A2P6MAQ4_9GAMM</name>
<feature type="region of interest" description="Disordered" evidence="1">
    <location>
        <begin position="115"/>
        <end position="155"/>
    </location>
</feature>
<evidence type="ECO:0000313" key="4">
    <source>
        <dbReference type="Proteomes" id="UP000241736"/>
    </source>
</evidence>
<sequence length="155" mass="17370">MKNSLLACLLAIAPMLACANEGKEVQVAEGRFAAQVRAVEKSLSDGQTYAELPRADRNEVRAILARMAERLEGVDDVGQLSEADRLAVFNDQERVNAILEKGYADSRLVCERRGRTGTHMRESKCQTVAERRRRAEVDQENMRQLQRAPMPQEGL</sequence>
<dbReference type="EMBL" id="PVLF01000004">
    <property type="protein sequence ID" value="PRH83032.1"/>
    <property type="molecule type" value="Genomic_DNA"/>
</dbReference>
<comment type="caution">
    <text evidence="3">The sequence shown here is derived from an EMBL/GenBank/DDBJ whole genome shotgun (WGS) entry which is preliminary data.</text>
</comment>
<evidence type="ECO:0000256" key="1">
    <source>
        <dbReference type="SAM" id="MobiDB-lite"/>
    </source>
</evidence>
<gene>
    <name evidence="3" type="ORF">C6N40_05170</name>
</gene>
<accession>A0A2P6MAQ4</accession>
<keyword evidence="4" id="KW-1185">Reference proteome</keyword>
<dbReference type="OrthoDB" id="7193459at2"/>
<proteinExistence type="predicted"/>
<feature type="chain" id="PRO_5015133947" evidence="2">
    <location>
        <begin position="20"/>
        <end position="155"/>
    </location>
</feature>
<evidence type="ECO:0000256" key="2">
    <source>
        <dbReference type="SAM" id="SignalP"/>
    </source>
</evidence>
<feature type="signal peptide" evidence="2">
    <location>
        <begin position="1"/>
        <end position="19"/>
    </location>
</feature>
<dbReference type="Proteomes" id="UP000241736">
    <property type="component" value="Unassembled WGS sequence"/>
</dbReference>
<dbReference type="AlphaFoldDB" id="A0A2P6MAQ4"/>
<protein>
    <submittedName>
        <fullName evidence="3">Uncharacterized protein</fullName>
    </submittedName>
</protein>
<organism evidence="3 4">
    <name type="scientific">Arenimonas caeni</name>
    <dbReference type="NCBI Taxonomy" id="2058085"/>
    <lineage>
        <taxon>Bacteria</taxon>
        <taxon>Pseudomonadati</taxon>
        <taxon>Pseudomonadota</taxon>
        <taxon>Gammaproteobacteria</taxon>
        <taxon>Lysobacterales</taxon>
        <taxon>Lysobacteraceae</taxon>
        <taxon>Arenimonas</taxon>
    </lineage>
</organism>
<reference evidence="3 4" key="1">
    <citation type="submission" date="2018-03" db="EMBL/GenBank/DDBJ databases">
        <title>Arenimonas caeni sp. nov., isolated from activated sludge.</title>
        <authorList>
            <person name="Liu H."/>
        </authorList>
    </citation>
    <scope>NUCLEOTIDE SEQUENCE [LARGE SCALE GENOMIC DNA]</scope>
    <source>
        <strain evidence="4">z29</strain>
    </source>
</reference>
<feature type="compositionally biased region" description="Basic and acidic residues" evidence="1">
    <location>
        <begin position="115"/>
        <end position="141"/>
    </location>
</feature>
<keyword evidence="2" id="KW-0732">Signal</keyword>
<evidence type="ECO:0000313" key="3">
    <source>
        <dbReference type="EMBL" id="PRH83032.1"/>
    </source>
</evidence>